<accession>A0A813PF14</accession>
<dbReference type="EMBL" id="CAJOAX010000108">
    <property type="protein sequence ID" value="CAF3511323.1"/>
    <property type="molecule type" value="Genomic_DNA"/>
</dbReference>
<dbReference type="Pfam" id="PF06662">
    <property type="entry name" value="C5-epim_C"/>
    <property type="match status" value="1"/>
</dbReference>
<dbReference type="GO" id="GO:0030210">
    <property type="term" value="P:heparin proteoglycan biosynthetic process"/>
    <property type="evidence" value="ECO:0007669"/>
    <property type="project" value="UniProtKB-UniPathway"/>
</dbReference>
<dbReference type="GO" id="GO:0015012">
    <property type="term" value="P:heparan sulfate proteoglycan biosynthetic process"/>
    <property type="evidence" value="ECO:0007669"/>
    <property type="project" value="InterPro"/>
</dbReference>
<proteinExistence type="predicted"/>
<dbReference type="EMBL" id="CAJNOL010006152">
    <property type="protein sequence ID" value="CAF1614640.1"/>
    <property type="molecule type" value="Genomic_DNA"/>
</dbReference>
<dbReference type="Proteomes" id="UP000663882">
    <property type="component" value="Unassembled WGS sequence"/>
</dbReference>
<evidence type="ECO:0000313" key="4">
    <source>
        <dbReference type="EMBL" id="CAF0754065.1"/>
    </source>
</evidence>
<evidence type="ECO:0000313" key="7">
    <source>
        <dbReference type="EMBL" id="CAF3511323.1"/>
    </source>
</evidence>
<dbReference type="EMBL" id="CAJNOH010000014">
    <property type="protein sequence ID" value="CAF0754065.1"/>
    <property type="molecule type" value="Genomic_DNA"/>
</dbReference>
<dbReference type="Proteomes" id="UP000663823">
    <property type="component" value="Unassembled WGS sequence"/>
</dbReference>
<dbReference type="EMBL" id="CAJNOU010003220">
    <property type="protein sequence ID" value="CAF1377680.1"/>
    <property type="molecule type" value="Genomic_DNA"/>
</dbReference>
<evidence type="ECO:0000313" key="10">
    <source>
        <dbReference type="Proteomes" id="UP000663870"/>
    </source>
</evidence>
<organism evidence="4 9">
    <name type="scientific">Rotaria sordida</name>
    <dbReference type="NCBI Taxonomy" id="392033"/>
    <lineage>
        <taxon>Eukaryota</taxon>
        <taxon>Metazoa</taxon>
        <taxon>Spiralia</taxon>
        <taxon>Gnathifera</taxon>
        <taxon>Rotifera</taxon>
        <taxon>Eurotatoria</taxon>
        <taxon>Bdelloidea</taxon>
        <taxon>Philodinida</taxon>
        <taxon>Philodinidae</taxon>
        <taxon>Rotaria</taxon>
    </lineage>
</organism>
<dbReference type="Proteomes" id="UP000663870">
    <property type="component" value="Unassembled WGS sequence"/>
</dbReference>
<dbReference type="PANTHER" id="PTHR13174">
    <property type="entry name" value="D-GLUCURONYL C5-EPIMERASE"/>
    <property type="match status" value="1"/>
</dbReference>
<dbReference type="PANTHER" id="PTHR13174:SF3">
    <property type="entry name" value="D-GLUCURONYL C5-EPIMERASE"/>
    <property type="match status" value="1"/>
</dbReference>
<evidence type="ECO:0000259" key="2">
    <source>
        <dbReference type="Pfam" id="PF06662"/>
    </source>
</evidence>
<reference evidence="4" key="1">
    <citation type="submission" date="2021-02" db="EMBL/GenBank/DDBJ databases">
        <authorList>
            <person name="Nowell W R."/>
        </authorList>
    </citation>
    <scope>NUCLEOTIDE SEQUENCE</scope>
</reference>
<evidence type="ECO:0000313" key="6">
    <source>
        <dbReference type="EMBL" id="CAF1614640.1"/>
    </source>
</evidence>
<dbReference type="InterPro" id="IPR039721">
    <property type="entry name" value="C5-epimerase"/>
</dbReference>
<name>A0A813PF14_9BILA</name>
<comment type="caution">
    <text evidence="4">The sequence shown here is derived from an EMBL/GenBank/DDBJ whole genome shotgun (WGS) entry which is preliminary data.</text>
</comment>
<evidence type="ECO:0000313" key="5">
    <source>
        <dbReference type="EMBL" id="CAF1377680.1"/>
    </source>
</evidence>
<dbReference type="GO" id="GO:0047464">
    <property type="term" value="F:heparosan-N-sulfate-glucuronate 5-epimerase activity"/>
    <property type="evidence" value="ECO:0007669"/>
    <property type="project" value="UniProtKB-EC"/>
</dbReference>
<feature type="domain" description="D-glucuronyl C5-epimerase C-terminal" evidence="2">
    <location>
        <begin position="266"/>
        <end position="452"/>
    </location>
</feature>
<dbReference type="EMBL" id="CAJNOO010000021">
    <property type="protein sequence ID" value="CAF0748490.1"/>
    <property type="molecule type" value="Genomic_DNA"/>
</dbReference>
<evidence type="ECO:0000313" key="8">
    <source>
        <dbReference type="EMBL" id="CAF3737213.1"/>
    </source>
</evidence>
<feature type="transmembrane region" description="Helical" evidence="1">
    <location>
        <begin position="7"/>
        <end position="28"/>
    </location>
</feature>
<sequence length="468" mass="55315">MRCYFRRLIYLLLLVVSLVILYQLYIIIHKSINSQSPFIIIHLKNRTYRILSSSFKYNSHESYLNFAYFNVEQRSRVLYIDYLYDIPVSSQWQSSGHLYPIQIAQFGLSHWSRLKLNSKTKQNHIHRFERIQPSKNDYCSSWYIIKNKIFLSDTFIHFTISSNCSLHFQFLNNNIELIYSTMIINDLTSSTKIIIPLQGFPRQVNRHMLIDIEKSIQKILLIKNDFIQIRICGEPNSFINQLIIGNQTLYSQQAFYSATRWLLNTQDFKTGCWFIHVKRNYGNHHQYHLRMPWCSAMAQGQAASLLVRLYSLTKDIQHLLAIRRAIQPLWSSNMTRAYFNNRFLWLEEYPLESHGKGLFVLNGCLYALLGTIDVYTIDPQPYLLELINEIIISLHHMLPYYIHPTISNWSLYDLSHITMKSKINTASDSYHLVHIILLQCLSQLFKKTNFSTSQLFDLYARRFISAIS</sequence>
<gene>
    <name evidence="8" type="ORF">FNK824_LOCUS11460</name>
    <name evidence="6" type="ORF">JXQ802_LOCUS49812</name>
    <name evidence="7" type="ORF">OTI717_LOCUS2278</name>
    <name evidence="4" type="ORF">PYM288_LOCUS2252</name>
    <name evidence="3" type="ORF">RFH988_LOCUS1156</name>
    <name evidence="5" type="ORF">SEV965_LOCUS30242</name>
</gene>
<dbReference type="OrthoDB" id="5914444at2759"/>
<dbReference type="UniPathway" id="UPA00862"/>
<keyword evidence="10" id="KW-1185">Reference proteome</keyword>
<evidence type="ECO:0000256" key="1">
    <source>
        <dbReference type="SAM" id="Phobius"/>
    </source>
</evidence>
<keyword evidence="1" id="KW-0812">Transmembrane</keyword>
<keyword evidence="1" id="KW-1133">Transmembrane helix</keyword>
<dbReference type="Proteomes" id="UP000663854">
    <property type="component" value="Unassembled WGS sequence"/>
</dbReference>
<dbReference type="AlphaFoldDB" id="A0A813PF14"/>
<dbReference type="InterPro" id="IPR010598">
    <property type="entry name" value="C5-epim_C"/>
</dbReference>
<evidence type="ECO:0000313" key="3">
    <source>
        <dbReference type="EMBL" id="CAF0748490.1"/>
    </source>
</evidence>
<keyword evidence="1" id="KW-0472">Membrane</keyword>
<dbReference type="Proteomes" id="UP000663889">
    <property type="component" value="Unassembled WGS sequence"/>
</dbReference>
<evidence type="ECO:0000313" key="9">
    <source>
        <dbReference type="Proteomes" id="UP000663854"/>
    </source>
</evidence>
<dbReference type="Proteomes" id="UP000663874">
    <property type="component" value="Unassembled WGS sequence"/>
</dbReference>
<protein>
    <recommendedName>
        <fullName evidence="2">D-glucuronyl C5-epimerase C-terminal domain-containing protein</fullName>
    </recommendedName>
</protein>
<dbReference type="EMBL" id="CAJOBE010001361">
    <property type="protein sequence ID" value="CAF3737213.1"/>
    <property type="molecule type" value="Genomic_DNA"/>
</dbReference>